<dbReference type="OrthoDB" id="3474285at2"/>
<name>A0A4R4PD66_9ACTN</name>
<reference evidence="2 3" key="1">
    <citation type="submission" date="2019-03" db="EMBL/GenBank/DDBJ databases">
        <title>Draft genome sequences of novel Actinobacteria.</title>
        <authorList>
            <person name="Sahin N."/>
            <person name="Ay H."/>
            <person name="Saygin H."/>
        </authorList>
    </citation>
    <scope>NUCLEOTIDE SEQUENCE [LARGE SCALE GENOMIC DNA]</scope>
    <source>
        <strain evidence="2 3">DSM 45347</strain>
    </source>
</reference>
<dbReference type="RefSeq" id="WP_131936105.1">
    <property type="nucleotide sequence ID" value="NZ_BAAAMX010000001.1"/>
</dbReference>
<accession>A0A4R4PD66</accession>
<feature type="compositionally biased region" description="Low complexity" evidence="1">
    <location>
        <begin position="242"/>
        <end position="264"/>
    </location>
</feature>
<dbReference type="Proteomes" id="UP000295431">
    <property type="component" value="Unassembled WGS sequence"/>
</dbReference>
<protein>
    <submittedName>
        <fullName evidence="2">Uncharacterized protein</fullName>
    </submittedName>
</protein>
<organism evidence="2 3">
    <name type="scientific">Actinomadura bangladeshensis</name>
    <dbReference type="NCBI Taxonomy" id="453573"/>
    <lineage>
        <taxon>Bacteria</taxon>
        <taxon>Bacillati</taxon>
        <taxon>Actinomycetota</taxon>
        <taxon>Actinomycetes</taxon>
        <taxon>Streptosporangiales</taxon>
        <taxon>Thermomonosporaceae</taxon>
        <taxon>Actinomadura</taxon>
    </lineage>
</organism>
<proteinExistence type="predicted"/>
<sequence length="315" mass="32910">MSTAPPSPVNWLSQGTINGLAASVAEHEVAIERAHEELENHRKAAFQVMEVLHRHQGLAAEAKFLLTIAHGAAPIPSPGEIREVAGEEEGLGLAIGSIRMALPADASAAQFGHLAESMRALYAAAHVVALHADERARTGAPPPPLMPEPDVPVGVPRALASLMGRQVRVDNADGTHETGLLSSVEGGQLTLLDEDGVPSAWPLLDEVLAVRAWPPADEADAPDTHRPAPDLAGLGLRDADAQDAAVQDAAAQDPDMQDPGMQDPDMQDGDAQDAAVQQPPGHQTPQREPARAQSRAGGVVSLVRRSGRSRSAAGM</sequence>
<dbReference type="EMBL" id="SMJW01000003">
    <property type="protein sequence ID" value="TDC20014.1"/>
    <property type="molecule type" value="Genomic_DNA"/>
</dbReference>
<evidence type="ECO:0000256" key="1">
    <source>
        <dbReference type="SAM" id="MobiDB-lite"/>
    </source>
</evidence>
<comment type="caution">
    <text evidence="2">The sequence shown here is derived from an EMBL/GenBank/DDBJ whole genome shotgun (WGS) entry which is preliminary data.</text>
</comment>
<feature type="compositionally biased region" description="Low complexity" evidence="1">
    <location>
        <begin position="294"/>
        <end position="315"/>
    </location>
</feature>
<keyword evidence="3" id="KW-1185">Reference proteome</keyword>
<dbReference type="AlphaFoldDB" id="A0A4R4PD66"/>
<evidence type="ECO:0000313" key="3">
    <source>
        <dbReference type="Proteomes" id="UP000295431"/>
    </source>
</evidence>
<feature type="compositionally biased region" description="Low complexity" evidence="1">
    <location>
        <begin position="272"/>
        <end position="281"/>
    </location>
</feature>
<feature type="region of interest" description="Disordered" evidence="1">
    <location>
        <begin position="240"/>
        <end position="315"/>
    </location>
</feature>
<evidence type="ECO:0000313" key="2">
    <source>
        <dbReference type="EMBL" id="TDC20014.1"/>
    </source>
</evidence>
<gene>
    <name evidence="2" type="ORF">E1284_01260</name>
</gene>